<evidence type="ECO:0000256" key="8">
    <source>
        <dbReference type="ARBA" id="ARBA00023128"/>
    </source>
</evidence>
<dbReference type="InterPro" id="IPR004202">
    <property type="entry name" value="COX7C/Cox8"/>
</dbReference>
<comment type="subcellular location">
    <subcellularLocation>
        <location evidence="1">Mitochondrion inner membrane</location>
        <topology evidence="1">Single-pass membrane protein</topology>
    </subcellularLocation>
</comment>
<reference evidence="10 11" key="1">
    <citation type="submission" date="2015-01" db="EMBL/GenBank/DDBJ databases">
        <title>The Genome Sequence of Capronia semiimmersa CBS27337.</title>
        <authorList>
            <consortium name="The Broad Institute Genomics Platform"/>
            <person name="Cuomo C."/>
            <person name="de Hoog S."/>
            <person name="Gorbushina A."/>
            <person name="Stielow B."/>
            <person name="Teixiera M."/>
            <person name="Abouelleil A."/>
            <person name="Chapman S.B."/>
            <person name="Priest M."/>
            <person name="Young S.K."/>
            <person name="Wortman J."/>
            <person name="Nusbaum C."/>
            <person name="Birren B."/>
        </authorList>
    </citation>
    <scope>NUCLEOTIDE SEQUENCE [LARGE SCALE GENOMIC DNA]</scope>
    <source>
        <strain evidence="10 11">CBS 27337</strain>
    </source>
</reference>
<evidence type="ECO:0000256" key="5">
    <source>
        <dbReference type="ARBA" id="ARBA00022792"/>
    </source>
</evidence>
<dbReference type="STRING" id="5601.A0A0D2FKK6"/>
<evidence type="ECO:0000256" key="1">
    <source>
        <dbReference type="ARBA" id="ARBA00004434"/>
    </source>
</evidence>
<evidence type="ECO:0000256" key="9">
    <source>
        <dbReference type="ARBA" id="ARBA00023136"/>
    </source>
</evidence>
<dbReference type="PANTHER" id="PTHR13313:SF0">
    <property type="entry name" value="CYTOCHROME C OXIDASE SUBUNIT 7C, MITOCHONDRIAL"/>
    <property type="match status" value="1"/>
</dbReference>
<dbReference type="PANTHER" id="PTHR13313">
    <property type="entry name" value="CYTOCHROME C OXIDASE SUBUNIT VIIC"/>
    <property type="match status" value="1"/>
</dbReference>
<dbReference type="Pfam" id="PF02935">
    <property type="entry name" value="COX7C"/>
    <property type="match status" value="1"/>
</dbReference>
<comment type="similarity">
    <text evidence="3">Belongs to the cytochrome c oxidase VIIc family.</text>
</comment>
<dbReference type="EMBL" id="KN846959">
    <property type="protein sequence ID" value="KIW67275.1"/>
    <property type="molecule type" value="Genomic_DNA"/>
</dbReference>
<keyword evidence="7" id="KW-1133">Transmembrane helix</keyword>
<evidence type="ECO:0000313" key="11">
    <source>
        <dbReference type="Proteomes" id="UP000054266"/>
    </source>
</evidence>
<dbReference type="InterPro" id="IPR036636">
    <property type="entry name" value="COX7C/Cox8_sf"/>
</dbReference>
<accession>A0A0D2FKK6</accession>
<keyword evidence="5" id="KW-0999">Mitochondrion inner membrane</keyword>
<keyword evidence="4" id="KW-0812">Transmembrane</keyword>
<evidence type="ECO:0000313" key="10">
    <source>
        <dbReference type="EMBL" id="KIW67275.1"/>
    </source>
</evidence>
<evidence type="ECO:0000256" key="7">
    <source>
        <dbReference type="ARBA" id="ARBA00022989"/>
    </source>
</evidence>
<dbReference type="GO" id="GO:0006123">
    <property type="term" value="P:mitochondrial electron transport, cytochrome c to oxygen"/>
    <property type="evidence" value="ECO:0007669"/>
    <property type="project" value="InterPro"/>
</dbReference>
<protein>
    <submittedName>
        <fullName evidence="10">Uncharacterized protein</fullName>
    </submittedName>
</protein>
<sequence length="166" mass="18663">MATRLVARRGFTSTTRRMDAFSPYHYPEGPYTNLPFNPKTRFFWLRYWLFMGREKSASLRKVQELKDEQVPDSSSHSALPSGIHTRHKFYGGVTGGGVEAYLVRLRNGDPAAGFCTEPTINEIDCKQTSSGHAHSLLFRSSSLASSKLAQIESVKAAQSEWPNFIM</sequence>
<dbReference type="AlphaFoldDB" id="A0A0D2FKK6"/>
<keyword evidence="6" id="KW-0809">Transit peptide</keyword>
<dbReference type="GO" id="GO:0005743">
    <property type="term" value="C:mitochondrial inner membrane"/>
    <property type="evidence" value="ECO:0007669"/>
    <property type="project" value="UniProtKB-SubCell"/>
</dbReference>
<dbReference type="Gene3D" id="4.10.49.10">
    <property type="entry name" value="Cytochrome c oxidase subunit VIIc"/>
    <property type="match status" value="1"/>
</dbReference>
<proteinExistence type="inferred from homology"/>
<evidence type="ECO:0000256" key="6">
    <source>
        <dbReference type="ARBA" id="ARBA00022946"/>
    </source>
</evidence>
<evidence type="ECO:0000256" key="4">
    <source>
        <dbReference type="ARBA" id="ARBA00022692"/>
    </source>
</evidence>
<evidence type="ECO:0000256" key="2">
    <source>
        <dbReference type="ARBA" id="ARBA00004673"/>
    </source>
</evidence>
<name>A0A0D2FKK6_9EURO</name>
<keyword evidence="8" id="KW-0496">Mitochondrion</keyword>
<dbReference type="GO" id="GO:0045277">
    <property type="term" value="C:respiratory chain complex IV"/>
    <property type="evidence" value="ECO:0007669"/>
    <property type="project" value="InterPro"/>
</dbReference>
<dbReference type="UniPathway" id="UPA00705"/>
<comment type="pathway">
    <text evidence="2">Energy metabolism; oxidative phosphorylation.</text>
</comment>
<keyword evidence="11" id="KW-1185">Reference proteome</keyword>
<dbReference type="HOGENOM" id="CLU_1602478_0_0_1"/>
<gene>
    <name evidence="10" type="ORF">PV04_06540</name>
</gene>
<organism evidence="10 11">
    <name type="scientific">Phialophora macrospora</name>
    <dbReference type="NCBI Taxonomy" id="1851006"/>
    <lineage>
        <taxon>Eukaryota</taxon>
        <taxon>Fungi</taxon>
        <taxon>Dikarya</taxon>
        <taxon>Ascomycota</taxon>
        <taxon>Pezizomycotina</taxon>
        <taxon>Eurotiomycetes</taxon>
        <taxon>Chaetothyriomycetidae</taxon>
        <taxon>Chaetothyriales</taxon>
        <taxon>Herpotrichiellaceae</taxon>
        <taxon>Phialophora</taxon>
    </lineage>
</organism>
<dbReference type="Proteomes" id="UP000054266">
    <property type="component" value="Unassembled WGS sequence"/>
</dbReference>
<evidence type="ECO:0000256" key="3">
    <source>
        <dbReference type="ARBA" id="ARBA00010514"/>
    </source>
</evidence>
<keyword evidence="9" id="KW-0472">Membrane</keyword>